<proteinExistence type="predicted"/>
<dbReference type="EMBL" id="CAADHO010000018">
    <property type="protein sequence ID" value="VFQ47464.1"/>
    <property type="molecule type" value="Genomic_DNA"/>
</dbReference>
<dbReference type="Gene3D" id="2.130.10.10">
    <property type="entry name" value="YVTN repeat-like/Quinoprotein amine dehydrogenase"/>
    <property type="match status" value="1"/>
</dbReference>
<name>A0A4U8YU91_9BACT</name>
<keyword evidence="2" id="KW-1185">Reference proteome</keyword>
<dbReference type="AlphaFoldDB" id="A0A4U8YU91"/>
<dbReference type="SUPFAM" id="SSF63829">
    <property type="entry name" value="Calcium-dependent phosphotriesterase"/>
    <property type="match status" value="1"/>
</dbReference>
<protein>
    <submittedName>
        <fullName evidence="1">Uncharacterized protein</fullName>
    </submittedName>
</protein>
<dbReference type="Proteomes" id="UP000507962">
    <property type="component" value="Unassembled WGS sequence"/>
</dbReference>
<sequence length="339" mass="38714">MLQNSRGLVQCCNGAALVISRKNKLFISYDYGETWSFEISIPIPSINQLKGMTVITSRLFRQKIDHVAWVDKDCMVVLGYGSIYSVDLNGSSVRSVAPVYGKRPLSLCDAPEGLYYGEYRDNSERSTIHVWGSSDKGVSWNPVWHFDSVRHVHGVFYDSYTDAIWVTTGDTDSESALWRTTDNFQSLECVLHGSQQYRAVQLLFSAEYVYWGSDTPLEKNYLYRFERTSGRVERIHAVEGSVFWGGEVNGRLFFSTAVEPSDVNNCNCSCVWGSQDGSAWTCVARFNKDRWPKKLFQYGQTFFPSGHNDSDYLWITPFATEQHETLQKMDVREIFNNAI</sequence>
<evidence type="ECO:0000313" key="1">
    <source>
        <dbReference type="EMBL" id="VFQ47464.1"/>
    </source>
</evidence>
<accession>A0A4U8YU91</accession>
<organism evidence="1 2">
    <name type="scientific">Desulfoluna butyratoxydans</name>
    <dbReference type="NCBI Taxonomy" id="231438"/>
    <lineage>
        <taxon>Bacteria</taxon>
        <taxon>Pseudomonadati</taxon>
        <taxon>Thermodesulfobacteriota</taxon>
        <taxon>Desulfobacteria</taxon>
        <taxon>Desulfobacterales</taxon>
        <taxon>Desulfolunaceae</taxon>
        <taxon>Desulfoluna</taxon>
    </lineage>
</organism>
<dbReference type="RefSeq" id="WP_180147312.1">
    <property type="nucleotide sequence ID" value="NZ_CAADHO010000018.1"/>
</dbReference>
<gene>
    <name evidence="1" type="ORF">MSL71_51640</name>
</gene>
<dbReference type="InterPro" id="IPR015943">
    <property type="entry name" value="WD40/YVTN_repeat-like_dom_sf"/>
</dbReference>
<evidence type="ECO:0000313" key="2">
    <source>
        <dbReference type="Proteomes" id="UP000507962"/>
    </source>
</evidence>
<reference evidence="1 2" key="1">
    <citation type="submission" date="2019-03" db="EMBL/GenBank/DDBJ databases">
        <authorList>
            <person name="Nijsse B."/>
        </authorList>
    </citation>
    <scope>NUCLEOTIDE SEQUENCE [LARGE SCALE GENOMIC DNA]</scope>
    <source>
        <strain evidence="1">Desulfoluna butyratoxydans MSL71</strain>
    </source>
</reference>